<gene>
    <name evidence="1" type="primary">Necator_chrX.g23148</name>
    <name evidence="1" type="ORF">RB195_022985</name>
</gene>
<proteinExistence type="predicted"/>
<reference evidence="1 2" key="1">
    <citation type="submission" date="2023-08" db="EMBL/GenBank/DDBJ databases">
        <title>A Necator americanus chromosomal reference genome.</title>
        <authorList>
            <person name="Ilik V."/>
            <person name="Petrzelkova K.J."/>
            <person name="Pardy F."/>
            <person name="Fuh T."/>
            <person name="Niatou-Singa F.S."/>
            <person name="Gouil Q."/>
            <person name="Baker L."/>
            <person name="Ritchie M.E."/>
            <person name="Jex A.R."/>
            <person name="Gazzola D."/>
            <person name="Li H."/>
            <person name="Toshio Fujiwara R."/>
            <person name="Zhan B."/>
            <person name="Aroian R.V."/>
            <person name="Pafco B."/>
            <person name="Schwarz E.M."/>
        </authorList>
    </citation>
    <scope>NUCLEOTIDE SEQUENCE [LARGE SCALE GENOMIC DNA]</scope>
    <source>
        <strain evidence="1 2">Aroian</strain>
        <tissue evidence="1">Whole animal</tissue>
    </source>
</reference>
<keyword evidence="2" id="KW-1185">Reference proteome</keyword>
<comment type="caution">
    <text evidence="1">The sequence shown here is derived from an EMBL/GenBank/DDBJ whole genome shotgun (WGS) entry which is preliminary data.</text>
</comment>
<dbReference type="Proteomes" id="UP001303046">
    <property type="component" value="Unassembled WGS sequence"/>
</dbReference>
<accession>A0ABR1EHB8</accession>
<protein>
    <recommendedName>
        <fullName evidence="3">Secreted protein</fullName>
    </recommendedName>
</protein>
<evidence type="ECO:0000313" key="1">
    <source>
        <dbReference type="EMBL" id="KAK6762095.1"/>
    </source>
</evidence>
<evidence type="ECO:0008006" key="3">
    <source>
        <dbReference type="Google" id="ProtNLM"/>
    </source>
</evidence>
<dbReference type="EMBL" id="JAVFWL010000006">
    <property type="protein sequence ID" value="KAK6762095.1"/>
    <property type="molecule type" value="Genomic_DNA"/>
</dbReference>
<organism evidence="1 2">
    <name type="scientific">Necator americanus</name>
    <name type="common">Human hookworm</name>
    <dbReference type="NCBI Taxonomy" id="51031"/>
    <lineage>
        <taxon>Eukaryota</taxon>
        <taxon>Metazoa</taxon>
        <taxon>Ecdysozoa</taxon>
        <taxon>Nematoda</taxon>
        <taxon>Chromadorea</taxon>
        <taxon>Rhabditida</taxon>
        <taxon>Rhabditina</taxon>
        <taxon>Rhabditomorpha</taxon>
        <taxon>Strongyloidea</taxon>
        <taxon>Ancylostomatidae</taxon>
        <taxon>Bunostominae</taxon>
        <taxon>Necator</taxon>
    </lineage>
</organism>
<sequence length="82" mass="9301">MLLVFEFSSAGVQQLFFYSFIRRTDFLGLNRREAHCEDDLGQMPARHGCFLRDVGLVDPGWSGLKPFTLHAAMILLGNSWVP</sequence>
<name>A0ABR1EHB8_NECAM</name>
<evidence type="ECO:0000313" key="2">
    <source>
        <dbReference type="Proteomes" id="UP001303046"/>
    </source>
</evidence>